<dbReference type="CTD" id="126669"/>
<keyword evidence="2 4" id="KW-0727">SH2 domain</keyword>
<feature type="domain" description="SH2" evidence="6">
    <location>
        <begin position="324"/>
        <end position="419"/>
    </location>
</feature>
<dbReference type="SMART" id="SM00252">
    <property type="entry name" value="SH2"/>
    <property type="match status" value="1"/>
</dbReference>
<dbReference type="InterPro" id="IPR036860">
    <property type="entry name" value="SH2_dom_sf"/>
</dbReference>
<dbReference type="FunFam" id="3.30.505.10:FF:000067">
    <property type="entry name" value="Src homology 2 domain-containing E"/>
    <property type="match status" value="1"/>
</dbReference>
<evidence type="ECO:0000256" key="3">
    <source>
        <dbReference type="ARBA" id="ARBA00074793"/>
    </source>
</evidence>
<dbReference type="InterPro" id="IPR035042">
    <property type="entry name" value="SHE_SH2"/>
</dbReference>
<evidence type="ECO:0000256" key="1">
    <source>
        <dbReference type="ARBA" id="ARBA00022553"/>
    </source>
</evidence>
<protein>
    <recommendedName>
        <fullName evidence="3">SH2 domain-containing adapter protein E</fullName>
    </recommendedName>
</protein>
<evidence type="ECO:0000259" key="6">
    <source>
        <dbReference type="PROSITE" id="PS50001"/>
    </source>
</evidence>
<reference evidence="7" key="1">
    <citation type="submission" date="2025-08" db="UniProtKB">
        <authorList>
            <consortium name="RefSeq"/>
        </authorList>
    </citation>
    <scope>IDENTIFICATION</scope>
</reference>
<feature type="compositionally biased region" description="Low complexity" evidence="5">
    <location>
        <begin position="126"/>
        <end position="148"/>
    </location>
</feature>
<evidence type="ECO:0000256" key="2">
    <source>
        <dbReference type="ARBA" id="ARBA00022999"/>
    </source>
</evidence>
<sequence length="424" mass="46456">MAAKWFKEFPLNLKTVSERAKPGGGGGGKLRKNSEAGGAGPGSGKGRKNSAAELGSGRAGVGPPKDSRLSRDSLQGLIQAAAGKGRKNSRATEDEPHRGAAKSSGCSTYINRLIKVDTQEKNGKRGSPSSSSSGSSSSSSSASSSPSSLGPELDKGRISKQQDTVIILEDYADPYDAKRTKGQRDAERVGENDGYMEPYDAQQMITEIRRRGSKDPLKALQLLDSPCEPGENGLKPETLAKRRSSKDLQEKPPQQNEQPWEWKKEQIVRALSVQFEGSERPSIKEETVRQHHRQKSWTQKILKPALSDHREGEKVSPPAPFFSWYHGAITRAEAESRLQPCKEAGYLVRNSESGTSRYSIALKTSQGCVHIIVAQTKDNKYTLNQTSAVFDSIPEVVHYYSNEKLPFKGAEHMTLLYPVHSKLH</sequence>
<feature type="compositionally biased region" description="Basic and acidic residues" evidence="5">
    <location>
        <begin position="114"/>
        <end position="123"/>
    </location>
</feature>
<proteinExistence type="predicted"/>
<dbReference type="InterPro" id="IPR000980">
    <property type="entry name" value="SH2"/>
</dbReference>
<accession>A0A9W3G3Z5</accession>
<name>A0A9W3G3Z5_CAMBA</name>
<feature type="region of interest" description="Disordered" evidence="5">
    <location>
        <begin position="1"/>
        <end position="200"/>
    </location>
</feature>
<organism evidence="7">
    <name type="scientific">Camelus bactrianus</name>
    <name type="common">Bactrian camel</name>
    <dbReference type="NCBI Taxonomy" id="9837"/>
    <lineage>
        <taxon>Eukaryota</taxon>
        <taxon>Metazoa</taxon>
        <taxon>Chordata</taxon>
        <taxon>Craniata</taxon>
        <taxon>Vertebrata</taxon>
        <taxon>Euteleostomi</taxon>
        <taxon>Mammalia</taxon>
        <taxon>Eutheria</taxon>
        <taxon>Laurasiatheria</taxon>
        <taxon>Artiodactyla</taxon>
        <taxon>Tylopoda</taxon>
        <taxon>Camelidae</taxon>
        <taxon>Camelus</taxon>
    </lineage>
</organism>
<dbReference type="PANTHER" id="PTHR15127">
    <property type="entry name" value="HEAVYWEIGHT, ISOFORM A"/>
    <property type="match status" value="1"/>
</dbReference>
<dbReference type="SUPFAM" id="SSF55550">
    <property type="entry name" value="SH2 domain"/>
    <property type="match status" value="1"/>
</dbReference>
<dbReference type="RefSeq" id="XP_045371930.1">
    <property type="nucleotide sequence ID" value="XM_045515974.1"/>
</dbReference>
<dbReference type="Pfam" id="PF00017">
    <property type="entry name" value="SH2"/>
    <property type="match status" value="1"/>
</dbReference>
<dbReference type="InterPro" id="IPR051846">
    <property type="entry name" value="SH2_domain_adapters"/>
</dbReference>
<evidence type="ECO:0000313" key="7">
    <source>
        <dbReference type="RefSeq" id="XP_045371930.1"/>
    </source>
</evidence>
<evidence type="ECO:0000256" key="5">
    <source>
        <dbReference type="SAM" id="MobiDB-lite"/>
    </source>
</evidence>
<dbReference type="PROSITE" id="PS50001">
    <property type="entry name" value="SH2"/>
    <property type="match status" value="1"/>
</dbReference>
<dbReference type="CDD" id="cd10391">
    <property type="entry name" value="SH2_SHE"/>
    <property type="match status" value="1"/>
</dbReference>
<keyword evidence="1" id="KW-0597">Phosphoprotein</keyword>
<dbReference type="PANTHER" id="PTHR15127:SF29">
    <property type="entry name" value="SH2 DOMAIN-CONTAINING ADAPTER PROTEIN E"/>
    <property type="match status" value="1"/>
</dbReference>
<dbReference type="GO" id="GO:0001784">
    <property type="term" value="F:phosphotyrosine residue binding"/>
    <property type="evidence" value="ECO:0007669"/>
    <property type="project" value="TreeGrafter"/>
</dbReference>
<dbReference type="Gene3D" id="3.30.505.10">
    <property type="entry name" value="SH2 domain"/>
    <property type="match status" value="1"/>
</dbReference>
<feature type="region of interest" description="Disordered" evidence="5">
    <location>
        <begin position="222"/>
        <end position="262"/>
    </location>
</feature>
<dbReference type="PRINTS" id="PR00401">
    <property type="entry name" value="SH2DOMAIN"/>
</dbReference>
<feature type="compositionally biased region" description="Basic and acidic residues" evidence="5">
    <location>
        <begin position="175"/>
        <end position="191"/>
    </location>
</feature>
<evidence type="ECO:0000256" key="4">
    <source>
        <dbReference type="PROSITE-ProRule" id="PRU00191"/>
    </source>
</evidence>
<dbReference type="AlphaFoldDB" id="A0A9W3G3Z5"/>
<gene>
    <name evidence="7" type="primary">SHE</name>
</gene>